<sequence length="491" mass="56261">MFRLFAAQGLSELWKCSHLVASCVSKRKTLCLLSVRARPLISGPAFSTGSPAWKDALQPHMDKAEEPDTIDLDKWKSVMRSQAASREKVNIEDEVSDGDGQDESGDDLKLSSSLEATREMVVMWREAGKFVPEEMTDEQVQILAELTTKSARKKYLKFLAIKENLKRAARVKYLKKKEEKQRQSIEGAEEGDERGHNPTNTFIRQYWSRSLDRLLAWRTAQAMLFDQPLVFDMSYESNMNMREVGNTVSQLMEVEGWNRRAKEPFHLHFCNLQKEGVLMQELLKRYGEKVWEHLLITTSERRHVDLFPREQLVYLTADSPNVLRKFDHSKVYIIGGLVDRSIQPGLSLANAKRLKLETARLPLDEFLHWGMGAKNLTLDQMVRIMLAMKDTGNWNEALKAVPVRKHDGFHHQRKQTAITTNTARGVSNRGFAGRPVKYEDTKFKGEGPALQRPLKDYKFDKTAAVKARSSFRSNTEGRKSAGKSKEWWSKG</sequence>
<keyword evidence="5 22" id="KW-0489">Methyltransferase</keyword>
<protein>
    <recommendedName>
        <fullName evidence="4">tRNA methyltransferase 10 homolog C</fullName>
        <ecNumber evidence="2">2.1.1.218</ecNumber>
        <ecNumber evidence="3">2.1.1.221</ecNumber>
    </recommendedName>
    <alternativeName>
        <fullName evidence="14">Mitochondrial ribonuclease P protein 1</fullName>
    </alternativeName>
    <alternativeName>
        <fullName evidence="13">RNA (guanine-9-)-methyltransferase domain-containing protein 1</fullName>
    </alternativeName>
    <alternativeName>
        <fullName evidence="15">mRNA methyladenosine-N(1)-methyltransferase</fullName>
    </alternativeName>
    <alternativeName>
        <fullName evidence="16">tRNA (adenine(9)-N(1))-methyltransferase</fullName>
    </alternativeName>
    <alternativeName>
        <fullName evidence="12">tRNA (guanine(9)-N(1))-methyltransferase</fullName>
    </alternativeName>
</protein>
<keyword evidence="6" id="KW-0808">Transferase</keyword>
<evidence type="ECO:0000256" key="9">
    <source>
        <dbReference type="ARBA" id="ARBA00022946"/>
    </source>
</evidence>
<evidence type="ECO:0000256" key="15">
    <source>
        <dbReference type="ARBA" id="ARBA00031759"/>
    </source>
</evidence>
<comment type="subcellular location">
    <subcellularLocation>
        <location evidence="1">Mitochondrion</location>
    </subcellularLocation>
</comment>
<feature type="domain" description="SAM-dependent MTase TRM10-type" evidence="21">
    <location>
        <begin position="215"/>
        <end position="408"/>
    </location>
</feature>
<feature type="compositionally biased region" description="Basic and acidic residues" evidence="20">
    <location>
        <begin position="475"/>
        <end position="491"/>
    </location>
</feature>
<keyword evidence="8" id="KW-0819">tRNA processing</keyword>
<dbReference type="AlphaFoldDB" id="A0AAV1EMP6"/>
<evidence type="ECO:0000313" key="22">
    <source>
        <dbReference type="EMBL" id="CAJ1049853.1"/>
    </source>
</evidence>
<dbReference type="PANTHER" id="PTHR13563">
    <property type="entry name" value="TRNA (GUANINE-9-) METHYLTRANSFERASE"/>
    <property type="match status" value="1"/>
</dbReference>
<dbReference type="FunFam" id="3.40.1280.30:FF:000003">
    <property type="entry name" value="tRNA methyltransferase 10C, mitochondrial RNase P subunit"/>
    <property type="match status" value="1"/>
</dbReference>
<keyword evidence="7" id="KW-0949">S-adenosyl-L-methionine</keyword>
<evidence type="ECO:0000256" key="2">
    <source>
        <dbReference type="ARBA" id="ARBA00012794"/>
    </source>
</evidence>
<dbReference type="GO" id="GO:0005654">
    <property type="term" value="C:nucleoplasm"/>
    <property type="evidence" value="ECO:0007669"/>
    <property type="project" value="TreeGrafter"/>
</dbReference>
<dbReference type="InterPro" id="IPR025812">
    <property type="entry name" value="Trm10_C_MTase_dom"/>
</dbReference>
<evidence type="ECO:0000256" key="17">
    <source>
        <dbReference type="ARBA" id="ARBA00048278"/>
    </source>
</evidence>
<evidence type="ECO:0000256" key="14">
    <source>
        <dbReference type="ARBA" id="ARBA00030623"/>
    </source>
</evidence>
<dbReference type="GO" id="GO:0032259">
    <property type="term" value="P:methylation"/>
    <property type="evidence" value="ECO:0007669"/>
    <property type="project" value="UniProtKB-KW"/>
</dbReference>
<proteinExistence type="predicted"/>
<evidence type="ECO:0000256" key="19">
    <source>
        <dbReference type="ARBA" id="ARBA00048481"/>
    </source>
</evidence>
<evidence type="ECO:0000256" key="10">
    <source>
        <dbReference type="ARBA" id="ARBA00023054"/>
    </source>
</evidence>
<evidence type="ECO:0000256" key="4">
    <source>
        <dbReference type="ARBA" id="ARBA00014681"/>
    </source>
</evidence>
<dbReference type="PROSITE" id="PS51675">
    <property type="entry name" value="SAM_MT_TRM10"/>
    <property type="match status" value="1"/>
</dbReference>
<keyword evidence="23" id="KW-1185">Reference proteome</keyword>
<evidence type="ECO:0000256" key="11">
    <source>
        <dbReference type="ARBA" id="ARBA00023128"/>
    </source>
</evidence>
<feature type="compositionally biased region" description="Acidic residues" evidence="20">
    <location>
        <begin position="92"/>
        <end position="105"/>
    </location>
</feature>
<evidence type="ECO:0000256" key="20">
    <source>
        <dbReference type="SAM" id="MobiDB-lite"/>
    </source>
</evidence>
<keyword evidence="9" id="KW-0809">Transit peptide</keyword>
<evidence type="ECO:0000259" key="21">
    <source>
        <dbReference type="PROSITE" id="PS51675"/>
    </source>
</evidence>
<organism evidence="22 23">
    <name type="scientific">Xyrichtys novacula</name>
    <name type="common">Pearly razorfish</name>
    <name type="synonym">Hemipteronotus novacula</name>
    <dbReference type="NCBI Taxonomy" id="13765"/>
    <lineage>
        <taxon>Eukaryota</taxon>
        <taxon>Metazoa</taxon>
        <taxon>Chordata</taxon>
        <taxon>Craniata</taxon>
        <taxon>Vertebrata</taxon>
        <taxon>Euteleostomi</taxon>
        <taxon>Actinopterygii</taxon>
        <taxon>Neopterygii</taxon>
        <taxon>Teleostei</taxon>
        <taxon>Neoteleostei</taxon>
        <taxon>Acanthomorphata</taxon>
        <taxon>Eupercaria</taxon>
        <taxon>Labriformes</taxon>
        <taxon>Labridae</taxon>
        <taxon>Xyrichtys</taxon>
    </lineage>
</organism>
<dbReference type="InterPro" id="IPR038459">
    <property type="entry name" value="MT_TRM10-typ_sf"/>
</dbReference>
<evidence type="ECO:0000256" key="7">
    <source>
        <dbReference type="ARBA" id="ARBA00022691"/>
    </source>
</evidence>
<feature type="region of interest" description="Disordered" evidence="20">
    <location>
        <begin position="467"/>
        <end position="491"/>
    </location>
</feature>
<evidence type="ECO:0000256" key="18">
    <source>
        <dbReference type="ARBA" id="ARBA00048434"/>
    </source>
</evidence>
<dbReference type="GO" id="GO:0000049">
    <property type="term" value="F:tRNA binding"/>
    <property type="evidence" value="ECO:0007669"/>
    <property type="project" value="TreeGrafter"/>
</dbReference>
<evidence type="ECO:0000256" key="8">
    <source>
        <dbReference type="ARBA" id="ARBA00022694"/>
    </source>
</evidence>
<reference evidence="22" key="1">
    <citation type="submission" date="2023-08" db="EMBL/GenBank/DDBJ databases">
        <authorList>
            <person name="Alioto T."/>
            <person name="Alioto T."/>
            <person name="Gomez Garrido J."/>
        </authorList>
    </citation>
    <scope>NUCLEOTIDE SEQUENCE</scope>
</reference>
<evidence type="ECO:0000256" key="16">
    <source>
        <dbReference type="ARBA" id="ARBA00033019"/>
    </source>
</evidence>
<dbReference type="GO" id="GO:0005739">
    <property type="term" value="C:mitochondrion"/>
    <property type="evidence" value="ECO:0007669"/>
    <property type="project" value="UniProtKB-SubCell"/>
</dbReference>
<dbReference type="Gene3D" id="3.40.1280.30">
    <property type="match status" value="1"/>
</dbReference>
<comment type="catalytic activity">
    <reaction evidence="17">
        <text>adenosine(9) in tRNA + S-adenosyl-L-methionine = N(1)-methyladenosine(9) in tRNA + S-adenosyl-L-homocysteine + H(+)</text>
        <dbReference type="Rhea" id="RHEA:43148"/>
        <dbReference type="Rhea" id="RHEA-COMP:10363"/>
        <dbReference type="Rhea" id="RHEA-COMP:10364"/>
        <dbReference type="ChEBI" id="CHEBI:15378"/>
        <dbReference type="ChEBI" id="CHEBI:57856"/>
        <dbReference type="ChEBI" id="CHEBI:59789"/>
        <dbReference type="ChEBI" id="CHEBI:74411"/>
        <dbReference type="ChEBI" id="CHEBI:74491"/>
        <dbReference type="EC" id="2.1.1.218"/>
    </reaction>
</comment>
<dbReference type="GO" id="GO:0160106">
    <property type="term" value="F:tRNA (adenine(9)-N1)-methyltransferase activity"/>
    <property type="evidence" value="ECO:0007669"/>
    <property type="project" value="UniProtKB-EC"/>
</dbReference>
<dbReference type="EMBL" id="OY660864">
    <property type="protein sequence ID" value="CAJ1049853.1"/>
    <property type="molecule type" value="Genomic_DNA"/>
</dbReference>
<dbReference type="CDD" id="cd18102">
    <property type="entry name" value="Trm10_MRRP1"/>
    <property type="match status" value="1"/>
</dbReference>
<comment type="catalytic activity">
    <reaction evidence="18">
        <text>guanosine(9) in tRNA + S-adenosyl-L-methionine = N(1)-methylguanosine(9) in tRNA + S-adenosyl-L-homocysteine + H(+)</text>
        <dbReference type="Rhea" id="RHEA:43156"/>
        <dbReference type="Rhea" id="RHEA-COMP:10367"/>
        <dbReference type="Rhea" id="RHEA-COMP:10368"/>
        <dbReference type="ChEBI" id="CHEBI:15378"/>
        <dbReference type="ChEBI" id="CHEBI:57856"/>
        <dbReference type="ChEBI" id="CHEBI:59789"/>
        <dbReference type="ChEBI" id="CHEBI:73542"/>
        <dbReference type="ChEBI" id="CHEBI:74269"/>
        <dbReference type="EC" id="2.1.1.221"/>
    </reaction>
</comment>
<evidence type="ECO:0000256" key="6">
    <source>
        <dbReference type="ARBA" id="ARBA00022679"/>
    </source>
</evidence>
<name>A0AAV1EMP6_XYRNO</name>
<dbReference type="GO" id="GO:0052905">
    <property type="term" value="F:tRNA (guanosine(9)-N1)-methyltransferase activity"/>
    <property type="evidence" value="ECO:0007669"/>
    <property type="project" value="UniProtKB-EC"/>
</dbReference>
<evidence type="ECO:0000256" key="3">
    <source>
        <dbReference type="ARBA" id="ARBA00012797"/>
    </source>
</evidence>
<keyword evidence="10" id="KW-0175">Coiled coil</keyword>
<dbReference type="Proteomes" id="UP001178508">
    <property type="component" value="Chromosome 1"/>
</dbReference>
<dbReference type="InterPro" id="IPR007356">
    <property type="entry name" value="tRNA_m1G_MeTrfase_euk"/>
</dbReference>
<dbReference type="EC" id="2.1.1.218" evidence="2"/>
<evidence type="ECO:0000256" key="12">
    <source>
        <dbReference type="ARBA" id="ARBA00029727"/>
    </source>
</evidence>
<keyword evidence="11" id="KW-0496">Mitochondrion</keyword>
<evidence type="ECO:0000313" key="23">
    <source>
        <dbReference type="Proteomes" id="UP001178508"/>
    </source>
</evidence>
<feature type="region of interest" description="Disordered" evidence="20">
    <location>
        <begin position="180"/>
        <end position="199"/>
    </location>
</feature>
<evidence type="ECO:0000256" key="5">
    <source>
        <dbReference type="ARBA" id="ARBA00022603"/>
    </source>
</evidence>
<gene>
    <name evidence="22" type="ORF">XNOV1_A029161</name>
</gene>
<evidence type="ECO:0000256" key="1">
    <source>
        <dbReference type="ARBA" id="ARBA00004173"/>
    </source>
</evidence>
<feature type="region of interest" description="Disordered" evidence="20">
    <location>
        <begin position="83"/>
        <end position="109"/>
    </location>
</feature>
<comment type="catalytic activity">
    <reaction evidence="19">
        <text>an adenosine in mRNA + S-adenosyl-L-methionine = an N(1)-methyladenosine in mRNA + S-adenosyl-L-homocysteine + H(+)</text>
        <dbReference type="Rhea" id="RHEA:55392"/>
        <dbReference type="Rhea" id="RHEA-COMP:12414"/>
        <dbReference type="Rhea" id="RHEA-COMP:12415"/>
        <dbReference type="ChEBI" id="CHEBI:15378"/>
        <dbReference type="ChEBI" id="CHEBI:57856"/>
        <dbReference type="ChEBI" id="CHEBI:59789"/>
        <dbReference type="ChEBI" id="CHEBI:74411"/>
        <dbReference type="ChEBI" id="CHEBI:74491"/>
    </reaction>
</comment>
<dbReference type="GO" id="GO:0070131">
    <property type="term" value="P:positive regulation of mitochondrial translation"/>
    <property type="evidence" value="ECO:0007669"/>
    <property type="project" value="TreeGrafter"/>
</dbReference>
<evidence type="ECO:0000256" key="13">
    <source>
        <dbReference type="ARBA" id="ARBA00029803"/>
    </source>
</evidence>
<dbReference type="InterPro" id="IPR028564">
    <property type="entry name" value="MT_TRM10-typ"/>
</dbReference>
<dbReference type="PANTHER" id="PTHR13563:SF5">
    <property type="entry name" value="TRNA METHYLTRANSFERASE 10 HOMOLOG C"/>
    <property type="match status" value="1"/>
</dbReference>
<dbReference type="GO" id="GO:0097745">
    <property type="term" value="P:mitochondrial tRNA 5'-end processing"/>
    <property type="evidence" value="ECO:0007669"/>
    <property type="project" value="TreeGrafter"/>
</dbReference>
<dbReference type="EC" id="2.1.1.221" evidence="3"/>
<accession>A0AAV1EMP6</accession>